<dbReference type="Pfam" id="PF02517">
    <property type="entry name" value="Rce1-like"/>
    <property type="match status" value="1"/>
</dbReference>
<keyword evidence="1" id="KW-0812">Transmembrane</keyword>
<feature type="transmembrane region" description="Helical" evidence="1">
    <location>
        <begin position="48"/>
        <end position="65"/>
    </location>
</feature>
<organism evidence="3 4">
    <name type="scientific">Paenibacillus illinoisensis</name>
    <dbReference type="NCBI Taxonomy" id="59845"/>
    <lineage>
        <taxon>Bacteria</taxon>
        <taxon>Bacillati</taxon>
        <taxon>Bacillota</taxon>
        <taxon>Bacilli</taxon>
        <taxon>Bacillales</taxon>
        <taxon>Paenibacillaceae</taxon>
        <taxon>Paenibacillus</taxon>
    </lineage>
</organism>
<evidence type="ECO:0000313" key="3">
    <source>
        <dbReference type="EMBL" id="PYY26968.1"/>
    </source>
</evidence>
<dbReference type="AlphaFoldDB" id="A0A2W0CGJ8"/>
<proteinExistence type="predicted"/>
<keyword evidence="1" id="KW-1133">Transmembrane helix</keyword>
<feature type="transmembrane region" description="Helical" evidence="1">
    <location>
        <begin position="117"/>
        <end position="137"/>
    </location>
</feature>
<evidence type="ECO:0000256" key="1">
    <source>
        <dbReference type="SAM" id="Phobius"/>
    </source>
</evidence>
<feature type="domain" description="CAAX prenyl protease 2/Lysostaphin resistance protein A-like" evidence="2">
    <location>
        <begin position="192"/>
        <end position="289"/>
    </location>
</feature>
<reference evidence="3 4" key="1">
    <citation type="submission" date="2018-01" db="EMBL/GenBank/DDBJ databases">
        <title>Genome sequence of the PGP bacterium Paenibacillus illinoisensis E3.</title>
        <authorList>
            <person name="Rolli E."/>
            <person name="Marasco R."/>
            <person name="Bessem C."/>
            <person name="Michoud G."/>
            <person name="Gaiarsa S."/>
            <person name="Borin S."/>
            <person name="Daffonchio D."/>
        </authorList>
    </citation>
    <scope>NUCLEOTIDE SEQUENCE [LARGE SCALE GENOMIC DNA]</scope>
    <source>
        <strain evidence="3 4">E3</strain>
    </source>
</reference>
<dbReference type="GO" id="GO:0080120">
    <property type="term" value="P:CAAX-box protein maturation"/>
    <property type="evidence" value="ECO:0007669"/>
    <property type="project" value="UniProtKB-ARBA"/>
</dbReference>
<evidence type="ECO:0000313" key="4">
    <source>
        <dbReference type="Proteomes" id="UP000247459"/>
    </source>
</evidence>
<accession>A0A2W0CGJ8</accession>
<feature type="transmembrane region" description="Helical" evidence="1">
    <location>
        <begin position="279"/>
        <end position="299"/>
    </location>
</feature>
<evidence type="ECO:0000259" key="2">
    <source>
        <dbReference type="Pfam" id="PF02517"/>
    </source>
</evidence>
<feature type="transmembrane region" description="Helical" evidence="1">
    <location>
        <begin position="158"/>
        <end position="177"/>
    </location>
</feature>
<feature type="transmembrane region" description="Helical" evidence="1">
    <location>
        <begin position="226"/>
        <end position="247"/>
    </location>
</feature>
<gene>
    <name evidence="3" type="ORF">PIL02S_05144</name>
</gene>
<name>A0A2W0CGJ8_9BACL</name>
<protein>
    <submittedName>
        <fullName evidence="3">Abortive infection protein</fullName>
    </submittedName>
</protein>
<feature type="transmembrane region" description="Helical" evidence="1">
    <location>
        <begin position="192"/>
        <end position="214"/>
    </location>
</feature>
<feature type="transmembrane region" description="Helical" evidence="1">
    <location>
        <begin position="86"/>
        <end position="105"/>
    </location>
</feature>
<feature type="transmembrane region" description="Helical" evidence="1">
    <location>
        <begin position="12"/>
        <end position="33"/>
    </location>
</feature>
<comment type="caution">
    <text evidence="3">The sequence shown here is derived from an EMBL/GenBank/DDBJ whole genome shotgun (WGS) entry which is preliminary data.</text>
</comment>
<dbReference type="RefSeq" id="WP_258377779.1">
    <property type="nucleotide sequence ID" value="NZ_PRLG01000028.1"/>
</dbReference>
<dbReference type="GO" id="GO:0004175">
    <property type="term" value="F:endopeptidase activity"/>
    <property type="evidence" value="ECO:0007669"/>
    <property type="project" value="UniProtKB-ARBA"/>
</dbReference>
<sequence length="300" mass="34410">MNQLFKVMFSTWGKAIGLLCMIIMFAAVLWLVWTGNLNIRYTADHEGVIPIWHTWLPAFLGIFLIRLIPYKSQNHPSFLQRERHHLVVQSIVLLMSGVSFTAALVTIDPQGLHFELYYLAFKLTTLLCIPLIFLLIYSKTTGAQQEIISAKPRSRRNVIAPLIIIVVWGYLKFYSPIAQPEGVIEATDLTELFLLVLIGFIINSVLEEVFYRVWLQTRLEALLGRWPAILLVSILWSIWHVAIQGYGQWDIDVATVIANHGVTGLFLGYLWARYRRVWVIILVHGLINASPHVLLQILFH</sequence>
<feature type="transmembrane region" description="Helical" evidence="1">
    <location>
        <begin position="253"/>
        <end position="272"/>
    </location>
</feature>
<dbReference type="Proteomes" id="UP000247459">
    <property type="component" value="Unassembled WGS sequence"/>
</dbReference>
<dbReference type="EMBL" id="PRLG01000028">
    <property type="protein sequence ID" value="PYY26968.1"/>
    <property type="molecule type" value="Genomic_DNA"/>
</dbReference>
<keyword evidence="1" id="KW-0472">Membrane</keyword>
<dbReference type="InterPro" id="IPR003675">
    <property type="entry name" value="Rce1/LyrA-like_dom"/>
</dbReference>